<reference evidence="6" key="1">
    <citation type="journal article" date="2019" name="Int. J. Syst. Evol. Microbiol.">
        <title>The Global Catalogue of Microorganisms (GCM) 10K type strain sequencing project: providing services to taxonomists for standard genome sequencing and annotation.</title>
        <authorList>
            <consortium name="The Broad Institute Genomics Platform"/>
            <consortium name="The Broad Institute Genome Sequencing Center for Infectious Disease"/>
            <person name="Wu L."/>
            <person name="Ma J."/>
        </authorList>
    </citation>
    <scope>NUCLEOTIDE SEQUENCE [LARGE SCALE GENOMIC DNA]</scope>
    <source>
        <strain evidence="6">CCM 8749</strain>
    </source>
</reference>
<feature type="region of interest" description="Disordered" evidence="1">
    <location>
        <begin position="141"/>
        <end position="180"/>
    </location>
</feature>
<organism evidence="5 6">
    <name type="scientific">Marinicrinis lubricantis</name>
    <dbReference type="NCBI Taxonomy" id="2086470"/>
    <lineage>
        <taxon>Bacteria</taxon>
        <taxon>Bacillati</taxon>
        <taxon>Bacillota</taxon>
        <taxon>Bacilli</taxon>
        <taxon>Bacillales</taxon>
        <taxon>Paenibacillaceae</taxon>
    </lineage>
</organism>
<keyword evidence="3" id="KW-0732">Signal</keyword>
<keyword evidence="2" id="KW-0472">Membrane</keyword>
<protein>
    <submittedName>
        <fullName evidence="5">YcnI family protein</fullName>
    </submittedName>
</protein>
<feature type="transmembrane region" description="Helical" evidence="2">
    <location>
        <begin position="182"/>
        <end position="202"/>
    </location>
</feature>
<evidence type="ECO:0000313" key="6">
    <source>
        <dbReference type="Proteomes" id="UP001596250"/>
    </source>
</evidence>
<comment type="caution">
    <text evidence="5">The sequence shown here is derived from an EMBL/GenBank/DDBJ whole genome shotgun (WGS) entry which is preliminary data.</text>
</comment>
<gene>
    <name evidence="5" type="ORF">ACFPXP_19310</name>
</gene>
<feature type="signal peptide" evidence="3">
    <location>
        <begin position="1"/>
        <end position="24"/>
    </location>
</feature>
<evidence type="ECO:0000259" key="4">
    <source>
        <dbReference type="Pfam" id="PF07987"/>
    </source>
</evidence>
<accession>A0ABW1ITZ9</accession>
<dbReference type="InterPro" id="IPR038507">
    <property type="entry name" value="YcnI-like_sf"/>
</dbReference>
<dbReference type="CDD" id="cd08545">
    <property type="entry name" value="YcnI_like"/>
    <property type="match status" value="1"/>
</dbReference>
<dbReference type="InterPro" id="IPR012533">
    <property type="entry name" value="YcnI-copper_dom"/>
</dbReference>
<keyword evidence="2" id="KW-1133">Transmembrane helix</keyword>
<evidence type="ECO:0000256" key="1">
    <source>
        <dbReference type="SAM" id="MobiDB-lite"/>
    </source>
</evidence>
<keyword evidence="2" id="KW-0812">Transmembrane</keyword>
<dbReference type="Gene3D" id="2.60.40.2230">
    <property type="entry name" value="Uncharacterised protein YcnI-like PF07987, DUF1775"/>
    <property type="match status" value="1"/>
</dbReference>
<sequence>MMKKSVVYTAVFFIMMLFASTASAHVVVYPKETVQGTYEKFTVRVPSEEEASPTIKVEIAIPAEVNITRFEPKSGWSYEITRDDTDKITSVVWTAEEQGLSYTEFADFNMQGKVDEEAQEIVWKAYQTYENGTTVEWIGAPDADKPASVTAVTPGSPESDGHGHGQTAADSEDENGESSNDLPLYVSIGSAIVSVAALIIAFTRKKA</sequence>
<dbReference type="EMBL" id="JBHSQV010000182">
    <property type="protein sequence ID" value="MFC5988557.1"/>
    <property type="molecule type" value="Genomic_DNA"/>
</dbReference>
<feature type="domain" description="YncI copper-binding" evidence="4">
    <location>
        <begin position="25"/>
        <end position="146"/>
    </location>
</feature>
<name>A0ABW1ITZ9_9BACL</name>
<dbReference type="Pfam" id="PF07987">
    <property type="entry name" value="DUF1775"/>
    <property type="match status" value="1"/>
</dbReference>
<evidence type="ECO:0000256" key="2">
    <source>
        <dbReference type="SAM" id="Phobius"/>
    </source>
</evidence>
<keyword evidence="6" id="KW-1185">Reference proteome</keyword>
<evidence type="ECO:0000313" key="5">
    <source>
        <dbReference type="EMBL" id="MFC5988557.1"/>
    </source>
</evidence>
<feature type="chain" id="PRO_5046125014" evidence="3">
    <location>
        <begin position="25"/>
        <end position="207"/>
    </location>
</feature>
<dbReference type="Proteomes" id="UP001596250">
    <property type="component" value="Unassembled WGS sequence"/>
</dbReference>
<dbReference type="RefSeq" id="WP_379896031.1">
    <property type="nucleotide sequence ID" value="NZ_CBCSCT010000011.1"/>
</dbReference>
<proteinExistence type="predicted"/>
<evidence type="ECO:0000256" key="3">
    <source>
        <dbReference type="SAM" id="SignalP"/>
    </source>
</evidence>